<dbReference type="AlphaFoldDB" id="A0A2X0MQM8"/>
<proteinExistence type="predicted"/>
<keyword evidence="2" id="KW-1185">Reference proteome</keyword>
<dbReference type="Proteomes" id="UP000249464">
    <property type="component" value="Unassembled WGS sequence"/>
</dbReference>
<dbReference type="EMBL" id="FQNC01000088">
    <property type="protein sequence ID" value="SGZ27981.1"/>
    <property type="molecule type" value="Genomic_DNA"/>
</dbReference>
<reference evidence="1 2" key="1">
    <citation type="submission" date="2016-11" db="EMBL/GenBank/DDBJ databases">
        <authorList>
            <person name="Jaros S."/>
            <person name="Januszkiewicz K."/>
            <person name="Wedrychowicz H."/>
        </authorList>
    </citation>
    <scope>NUCLEOTIDE SEQUENCE [LARGE SCALE GENOMIC DNA]</scope>
</reference>
<evidence type="ECO:0000313" key="1">
    <source>
        <dbReference type="EMBL" id="SGZ27981.1"/>
    </source>
</evidence>
<organism evidence="1 2">
    <name type="scientific">Microbotryum silenes-dioicae</name>
    <dbReference type="NCBI Taxonomy" id="796604"/>
    <lineage>
        <taxon>Eukaryota</taxon>
        <taxon>Fungi</taxon>
        <taxon>Dikarya</taxon>
        <taxon>Basidiomycota</taxon>
        <taxon>Pucciniomycotina</taxon>
        <taxon>Microbotryomycetes</taxon>
        <taxon>Microbotryales</taxon>
        <taxon>Microbotryaceae</taxon>
        <taxon>Microbotryum</taxon>
    </lineage>
</organism>
<name>A0A2X0MQM8_9BASI</name>
<accession>A0A2X0MQM8</accession>
<gene>
    <name evidence="1" type="primary">BQ5605_C026g10236</name>
    <name evidence="1" type="ORF">BQ5605_C026G10236</name>
</gene>
<sequence length="292" mass="33079">MYCPCQSRNSLIVGAFCGGSPNLAELDKCRPMIVKQSWIQKMLRWLINESKNSAHSAVSFNGDCTARSTQFRPGCAQPDLSSFYGGFSFHFDFGFRLVFEHVHVPLPPTDEPIYSWQFFENALRYLNQDKPTYVIPTGDAPLWEPSDELCNLKISLDEQVNHLLNLYDSDFDVTRLSHSSSNILRRREVFCQLAFRVPKEKVARIAAALLEIGMDVVSEMIKKSKDTNRYKAATEAEKHINCILAELQSVGDKIHGTTAQMLGMRNEIRGYVNAFGILGRIKDKFLNQADTV</sequence>
<evidence type="ECO:0000313" key="2">
    <source>
        <dbReference type="Proteomes" id="UP000249464"/>
    </source>
</evidence>
<protein>
    <submittedName>
        <fullName evidence="1">BQ5605_C026g10236 protein</fullName>
    </submittedName>
</protein>